<proteinExistence type="predicted"/>
<dbReference type="PANTHER" id="PTHR43877">
    <property type="entry name" value="AMINOALKYLPHOSPHONATE N-ACETYLTRANSFERASE-RELATED-RELATED"/>
    <property type="match status" value="1"/>
</dbReference>
<dbReference type="SUPFAM" id="SSF55729">
    <property type="entry name" value="Acyl-CoA N-acyltransferases (Nat)"/>
    <property type="match status" value="1"/>
</dbReference>
<keyword evidence="1 4" id="KW-0808">Transferase</keyword>
<sequence>MKCFGFMTEPDKTLWLIPRDDAALYDALALLRSSFQYMDARIDPPSSIHGLTVGGMQAHCRKGGEIWAMGRPLIACMFLTPKANTLYLGKLAVKEGMRGQGICRTLVDHAASRAADLGLSVLELETRVELTENHRVFSRLGFTIVGTGSHVGYDRPTDFLLRKPISLSADN</sequence>
<dbReference type="InterPro" id="IPR000182">
    <property type="entry name" value="GNAT_dom"/>
</dbReference>
<keyword evidence="5" id="KW-1185">Reference proteome</keyword>
<dbReference type="InterPro" id="IPR050832">
    <property type="entry name" value="Bact_Acetyltransf"/>
</dbReference>
<gene>
    <name evidence="4" type="ORF">CLV75_4466</name>
</gene>
<dbReference type="Pfam" id="PF00583">
    <property type="entry name" value="Acetyltransf_1"/>
    <property type="match status" value="1"/>
</dbReference>
<reference evidence="4 5" key="1">
    <citation type="submission" date="2018-10" db="EMBL/GenBank/DDBJ databases">
        <title>Genomic Encyclopedia of Archaeal and Bacterial Type Strains, Phase II (KMG-II): from individual species to whole genera.</title>
        <authorList>
            <person name="Goeker M."/>
        </authorList>
    </citation>
    <scope>NUCLEOTIDE SEQUENCE [LARGE SCALE GENOMIC DNA]</scope>
    <source>
        <strain evidence="4 5">DSM 29317</strain>
    </source>
</reference>
<keyword evidence="2" id="KW-0012">Acyltransferase</keyword>
<evidence type="ECO:0000256" key="1">
    <source>
        <dbReference type="ARBA" id="ARBA00022679"/>
    </source>
</evidence>
<dbReference type="Proteomes" id="UP000271700">
    <property type="component" value="Unassembled WGS sequence"/>
</dbReference>
<dbReference type="GO" id="GO:0016747">
    <property type="term" value="F:acyltransferase activity, transferring groups other than amino-acyl groups"/>
    <property type="evidence" value="ECO:0007669"/>
    <property type="project" value="InterPro"/>
</dbReference>
<evidence type="ECO:0000313" key="4">
    <source>
        <dbReference type="EMBL" id="RLJ97197.1"/>
    </source>
</evidence>
<dbReference type="AlphaFoldDB" id="A0A497YQP0"/>
<accession>A0A497YQP0</accession>
<evidence type="ECO:0000259" key="3">
    <source>
        <dbReference type="PROSITE" id="PS51186"/>
    </source>
</evidence>
<dbReference type="InterPro" id="IPR016181">
    <property type="entry name" value="Acyl_CoA_acyltransferase"/>
</dbReference>
<name>A0A497YQP0_9RHOB</name>
<dbReference type="STRING" id="981384.GCA_000192475_04056"/>
<evidence type="ECO:0000256" key="2">
    <source>
        <dbReference type="ARBA" id="ARBA00023315"/>
    </source>
</evidence>
<evidence type="ECO:0000313" key="5">
    <source>
        <dbReference type="Proteomes" id="UP000271700"/>
    </source>
</evidence>
<protein>
    <submittedName>
        <fullName evidence="4">Acetyltransferase (GNAT) family protein</fullName>
    </submittedName>
</protein>
<dbReference type="CDD" id="cd04301">
    <property type="entry name" value="NAT_SF"/>
    <property type="match status" value="1"/>
</dbReference>
<dbReference type="PROSITE" id="PS51186">
    <property type="entry name" value="GNAT"/>
    <property type="match status" value="1"/>
</dbReference>
<dbReference type="EMBL" id="RCCT01000012">
    <property type="protein sequence ID" value="RLJ97197.1"/>
    <property type="molecule type" value="Genomic_DNA"/>
</dbReference>
<dbReference type="Gene3D" id="3.40.630.30">
    <property type="match status" value="1"/>
</dbReference>
<organism evidence="4 5">
    <name type="scientific">Ruegeria conchae</name>
    <dbReference type="NCBI Taxonomy" id="981384"/>
    <lineage>
        <taxon>Bacteria</taxon>
        <taxon>Pseudomonadati</taxon>
        <taxon>Pseudomonadota</taxon>
        <taxon>Alphaproteobacteria</taxon>
        <taxon>Rhodobacterales</taxon>
        <taxon>Roseobacteraceae</taxon>
        <taxon>Ruegeria</taxon>
    </lineage>
</organism>
<feature type="domain" description="N-acetyltransferase" evidence="3">
    <location>
        <begin position="12"/>
        <end position="166"/>
    </location>
</feature>
<comment type="caution">
    <text evidence="4">The sequence shown here is derived from an EMBL/GenBank/DDBJ whole genome shotgun (WGS) entry which is preliminary data.</text>
</comment>